<dbReference type="EMBL" id="CAJVPT010030485">
    <property type="protein sequence ID" value="CAG8694576.1"/>
    <property type="molecule type" value="Genomic_DNA"/>
</dbReference>
<accession>A0ACA9P6F7</accession>
<organism evidence="1 2">
    <name type="scientific">Acaulospora colombiana</name>
    <dbReference type="NCBI Taxonomy" id="27376"/>
    <lineage>
        <taxon>Eukaryota</taxon>
        <taxon>Fungi</taxon>
        <taxon>Fungi incertae sedis</taxon>
        <taxon>Mucoromycota</taxon>
        <taxon>Glomeromycotina</taxon>
        <taxon>Glomeromycetes</taxon>
        <taxon>Diversisporales</taxon>
        <taxon>Acaulosporaceae</taxon>
        <taxon>Acaulospora</taxon>
    </lineage>
</organism>
<sequence>FQARDHKITIYFGTWAPPRSSLVLSSKRPITDLISSYSHPPSPSHQTQSHRHDSKLVLLQVAVSQTTKTTHNGPTSVLRVLAMSKRMRKDLLIEHSKT</sequence>
<evidence type="ECO:0000313" key="2">
    <source>
        <dbReference type="Proteomes" id="UP000789525"/>
    </source>
</evidence>
<comment type="caution">
    <text evidence="1">The sequence shown here is derived from an EMBL/GenBank/DDBJ whole genome shotgun (WGS) entry which is preliminary data.</text>
</comment>
<proteinExistence type="predicted"/>
<protein>
    <submittedName>
        <fullName evidence="1">17289_t:CDS:1</fullName>
    </submittedName>
</protein>
<name>A0ACA9P6F7_9GLOM</name>
<feature type="non-terminal residue" evidence="1">
    <location>
        <position position="1"/>
    </location>
</feature>
<keyword evidence="2" id="KW-1185">Reference proteome</keyword>
<reference evidence="1" key="1">
    <citation type="submission" date="2021-06" db="EMBL/GenBank/DDBJ databases">
        <authorList>
            <person name="Kallberg Y."/>
            <person name="Tangrot J."/>
            <person name="Rosling A."/>
        </authorList>
    </citation>
    <scope>NUCLEOTIDE SEQUENCE</scope>
    <source>
        <strain evidence="1">CL356</strain>
    </source>
</reference>
<dbReference type="Proteomes" id="UP000789525">
    <property type="component" value="Unassembled WGS sequence"/>
</dbReference>
<gene>
    <name evidence="1" type="ORF">ACOLOM_LOCUS9978</name>
</gene>
<evidence type="ECO:0000313" key="1">
    <source>
        <dbReference type="EMBL" id="CAG8694576.1"/>
    </source>
</evidence>